<comment type="caution">
    <text evidence="7">The sequence shown here is derived from an EMBL/GenBank/DDBJ whole genome shotgun (WGS) entry which is preliminary data.</text>
</comment>
<evidence type="ECO:0000256" key="3">
    <source>
        <dbReference type="ARBA" id="ARBA00022603"/>
    </source>
</evidence>
<keyword evidence="8" id="KW-1185">Reference proteome</keyword>
<gene>
    <name evidence="7" type="ORF">PMAYCL1PPCAC_06514</name>
</gene>
<dbReference type="GO" id="GO:0035498">
    <property type="term" value="P:carnosine metabolic process"/>
    <property type="evidence" value="ECO:0007669"/>
    <property type="project" value="TreeGrafter"/>
</dbReference>
<sequence length="394" mass="44229">MSTAASKTLPDESPSEGAHGDAEKESIASSETANCCSNHSETEELEHMKSVVDSFLYYNQFYRRRLSNKVAQFQTLSDAHKKLLEPHHSEHTRELMICLEKNQSILEMLICEGAAALGTLGERALLTHDGRAASPDLMSKINSTLKQIAREWSTEGKSERDATFGPLLKELESCFPDDSREKHHILVPGSGLSRLAWEISCAGFTTVGCEFSSFMLISSFVLLNILTEENEFTIFPYVSTSCNTWSYSDRVRAVTFPDVCPTTASKNAELMSMRPGDFLSMFNGEDGKYSAVVTAWFIDTAHNVIEYIEHINRLLQVGGVWINSGPLTYHFSDTPEELSIELPFEEILRIASLRGFRIEKESRSEPSLYAADKRSMLRYTYECAFFVAVKESNI</sequence>
<reference evidence="8" key="1">
    <citation type="submission" date="2022-10" db="EMBL/GenBank/DDBJ databases">
        <title>Genome assembly of Pristionchus species.</title>
        <authorList>
            <person name="Yoshida K."/>
            <person name="Sommer R.J."/>
        </authorList>
    </citation>
    <scope>NUCLEOTIDE SEQUENCE [LARGE SCALE GENOMIC DNA]</scope>
    <source>
        <strain evidence="8">RS5460</strain>
    </source>
</reference>
<dbReference type="GO" id="GO:0005829">
    <property type="term" value="C:cytosol"/>
    <property type="evidence" value="ECO:0007669"/>
    <property type="project" value="TreeGrafter"/>
</dbReference>
<accession>A0AAN5CBQ4</accession>
<comment type="similarity">
    <text evidence="1">Belongs to the carnosine N-methyltransferase family.</text>
</comment>
<name>A0AAN5CBQ4_9BILA</name>
<dbReference type="PANTHER" id="PTHR12303:SF6">
    <property type="entry name" value="CARNOSINE N-METHYLTRANSFERASE"/>
    <property type="match status" value="1"/>
</dbReference>
<evidence type="ECO:0000256" key="4">
    <source>
        <dbReference type="ARBA" id="ARBA00022679"/>
    </source>
</evidence>
<dbReference type="EMBL" id="BTRK01000002">
    <property type="protein sequence ID" value="GMR36319.1"/>
    <property type="molecule type" value="Genomic_DNA"/>
</dbReference>
<organism evidence="7 8">
    <name type="scientific">Pristionchus mayeri</name>
    <dbReference type="NCBI Taxonomy" id="1317129"/>
    <lineage>
        <taxon>Eukaryota</taxon>
        <taxon>Metazoa</taxon>
        <taxon>Ecdysozoa</taxon>
        <taxon>Nematoda</taxon>
        <taxon>Chromadorea</taxon>
        <taxon>Rhabditida</taxon>
        <taxon>Rhabditina</taxon>
        <taxon>Diplogasteromorpha</taxon>
        <taxon>Diplogasteroidea</taxon>
        <taxon>Neodiplogasteridae</taxon>
        <taxon>Pristionchus</taxon>
    </lineage>
</organism>
<dbReference type="PANTHER" id="PTHR12303">
    <property type="entry name" value="CARNOSINE N-METHYLTRANSFERASE"/>
    <property type="match status" value="1"/>
</dbReference>
<protein>
    <recommendedName>
        <fullName evidence="2">carnosine N-methyltransferase</fullName>
        <ecNumber evidence="2">2.1.1.22</ecNumber>
    </recommendedName>
</protein>
<proteinExistence type="inferred from homology"/>
<keyword evidence="3" id="KW-0489">Methyltransferase</keyword>
<dbReference type="Proteomes" id="UP001328107">
    <property type="component" value="Unassembled WGS sequence"/>
</dbReference>
<dbReference type="Gene3D" id="3.40.50.150">
    <property type="entry name" value="Vaccinia Virus protein VP39"/>
    <property type="match status" value="1"/>
</dbReference>
<dbReference type="AlphaFoldDB" id="A0AAN5CBQ4"/>
<evidence type="ECO:0000256" key="5">
    <source>
        <dbReference type="ARBA" id="ARBA00022691"/>
    </source>
</evidence>
<dbReference type="InterPro" id="IPR029063">
    <property type="entry name" value="SAM-dependent_MTases_sf"/>
</dbReference>
<evidence type="ECO:0000313" key="8">
    <source>
        <dbReference type="Proteomes" id="UP001328107"/>
    </source>
</evidence>
<dbReference type="SUPFAM" id="SSF53335">
    <property type="entry name" value="S-adenosyl-L-methionine-dependent methyltransferases"/>
    <property type="match status" value="1"/>
</dbReference>
<dbReference type="GO" id="GO:0032259">
    <property type="term" value="P:methylation"/>
    <property type="evidence" value="ECO:0007669"/>
    <property type="project" value="UniProtKB-KW"/>
</dbReference>
<dbReference type="GO" id="GO:0005634">
    <property type="term" value="C:nucleus"/>
    <property type="evidence" value="ECO:0007669"/>
    <property type="project" value="TreeGrafter"/>
</dbReference>
<dbReference type="EC" id="2.1.1.22" evidence="2"/>
<feature type="region of interest" description="Disordered" evidence="6">
    <location>
        <begin position="1"/>
        <end position="35"/>
    </location>
</feature>
<keyword evidence="5" id="KW-0949">S-adenosyl-L-methionine</keyword>
<evidence type="ECO:0000256" key="1">
    <source>
        <dbReference type="ARBA" id="ARBA00010086"/>
    </source>
</evidence>
<dbReference type="SMART" id="SM01296">
    <property type="entry name" value="N2227"/>
    <property type="match status" value="1"/>
</dbReference>
<dbReference type="Pfam" id="PF07942">
    <property type="entry name" value="CARME"/>
    <property type="match status" value="1"/>
</dbReference>
<keyword evidence="4" id="KW-0808">Transferase</keyword>
<evidence type="ECO:0000256" key="6">
    <source>
        <dbReference type="SAM" id="MobiDB-lite"/>
    </source>
</evidence>
<dbReference type="InterPro" id="IPR012901">
    <property type="entry name" value="CARME"/>
</dbReference>
<evidence type="ECO:0000256" key="2">
    <source>
        <dbReference type="ARBA" id="ARBA00012003"/>
    </source>
</evidence>
<dbReference type="GO" id="GO:0030735">
    <property type="term" value="F:carnosine N-methyltransferase activity"/>
    <property type="evidence" value="ECO:0007669"/>
    <property type="project" value="UniProtKB-EC"/>
</dbReference>
<evidence type="ECO:0000313" key="7">
    <source>
        <dbReference type="EMBL" id="GMR36319.1"/>
    </source>
</evidence>